<evidence type="ECO:0000313" key="12">
    <source>
        <dbReference type="EMBL" id="PWN26830.1"/>
    </source>
</evidence>
<dbReference type="GO" id="GO:0005965">
    <property type="term" value="C:protein farnesyltransferase complex"/>
    <property type="evidence" value="ECO:0007669"/>
    <property type="project" value="UniProtKB-UniRule"/>
</dbReference>
<evidence type="ECO:0000313" key="13">
    <source>
        <dbReference type="Proteomes" id="UP000245884"/>
    </source>
</evidence>
<dbReference type="GO" id="GO:0004660">
    <property type="term" value="F:protein farnesyltransferase activity"/>
    <property type="evidence" value="ECO:0007669"/>
    <property type="project" value="UniProtKB-UniRule"/>
</dbReference>
<dbReference type="CDD" id="cd02893">
    <property type="entry name" value="FTase"/>
    <property type="match status" value="1"/>
</dbReference>
<evidence type="ECO:0000256" key="2">
    <source>
        <dbReference type="ARBA" id="ARBA00012702"/>
    </source>
</evidence>
<dbReference type="EMBL" id="KZ819670">
    <property type="protein sequence ID" value="PWN26830.1"/>
    <property type="molecule type" value="Genomic_DNA"/>
</dbReference>
<keyword evidence="7" id="KW-0677">Repeat</keyword>
<evidence type="ECO:0000256" key="5">
    <source>
        <dbReference type="ARBA" id="ARBA00022679"/>
    </source>
</evidence>
<keyword evidence="6 9" id="KW-0479">Metal-binding</keyword>
<dbReference type="GO" id="GO:0008270">
    <property type="term" value="F:zinc ion binding"/>
    <property type="evidence" value="ECO:0007669"/>
    <property type="project" value="UniProtKB-UniRule"/>
</dbReference>
<evidence type="ECO:0000256" key="8">
    <source>
        <dbReference type="ARBA" id="ARBA00022833"/>
    </source>
</evidence>
<reference evidence="12 13" key="1">
    <citation type="journal article" date="2018" name="Mol. Biol. Evol.">
        <title>Broad Genomic Sampling Reveals a Smut Pathogenic Ancestry of the Fungal Clade Ustilaginomycotina.</title>
        <authorList>
            <person name="Kijpornyongpan T."/>
            <person name="Mondo S.J."/>
            <person name="Barry K."/>
            <person name="Sandor L."/>
            <person name="Lee J."/>
            <person name="Lipzen A."/>
            <person name="Pangilinan J."/>
            <person name="LaButti K."/>
            <person name="Hainaut M."/>
            <person name="Henrissat B."/>
            <person name="Grigoriev I.V."/>
            <person name="Spatafora J.W."/>
            <person name="Aime M.C."/>
        </authorList>
    </citation>
    <scope>NUCLEOTIDE SEQUENCE [LARGE SCALE GENOMIC DNA]</scope>
    <source>
        <strain evidence="12 13">MCA 5214</strain>
    </source>
</reference>
<dbReference type="Proteomes" id="UP000245884">
    <property type="component" value="Unassembled WGS sequence"/>
</dbReference>
<dbReference type="Gene3D" id="1.50.10.20">
    <property type="match status" value="1"/>
</dbReference>
<evidence type="ECO:0000256" key="1">
    <source>
        <dbReference type="ARBA" id="ARBA00010497"/>
    </source>
</evidence>
<evidence type="ECO:0000256" key="7">
    <source>
        <dbReference type="ARBA" id="ARBA00022737"/>
    </source>
</evidence>
<evidence type="ECO:0000256" key="4">
    <source>
        <dbReference type="ARBA" id="ARBA00022602"/>
    </source>
</evidence>
<dbReference type="GO" id="GO:0097354">
    <property type="term" value="P:prenylation"/>
    <property type="evidence" value="ECO:0007669"/>
    <property type="project" value="UniProtKB-UniRule"/>
</dbReference>
<dbReference type="InterPro" id="IPR008930">
    <property type="entry name" value="Terpenoid_cyclase/PrenylTrfase"/>
</dbReference>
<dbReference type="Pfam" id="PF00432">
    <property type="entry name" value="Prenyltrans"/>
    <property type="match status" value="1"/>
</dbReference>
<evidence type="ECO:0000256" key="9">
    <source>
        <dbReference type="RuleBase" id="RU365056"/>
    </source>
</evidence>
<evidence type="ECO:0000259" key="11">
    <source>
        <dbReference type="Pfam" id="PF00432"/>
    </source>
</evidence>
<dbReference type="STRING" id="1569628.A0A316UNJ4"/>
<dbReference type="PANTHER" id="PTHR11774:SF6">
    <property type="entry name" value="PROTEIN FARNESYLTRANSFERASE SUBUNIT BETA"/>
    <property type="match status" value="1"/>
</dbReference>
<proteinExistence type="inferred from homology"/>
<comment type="subunit">
    <text evidence="9">Heterodimer of an alpha and a beta subunit.</text>
</comment>
<dbReference type="SUPFAM" id="SSF48239">
    <property type="entry name" value="Terpenoid cyclases/Protein prenyltransferases"/>
    <property type="match status" value="1"/>
</dbReference>
<dbReference type="RefSeq" id="XP_025361442.1">
    <property type="nucleotide sequence ID" value="XM_025508335.1"/>
</dbReference>
<comment type="cofactor">
    <cofactor evidence="9">
        <name>Zn(2+)</name>
        <dbReference type="ChEBI" id="CHEBI:29105"/>
    </cofactor>
    <text evidence="9">Binds 1 zinc ion per subunit.</text>
</comment>
<accession>A0A316UNJ4</accession>
<comment type="catalytic activity">
    <reaction evidence="9">
        <text>L-cysteinyl-[protein] + (2E,6E)-farnesyl diphosphate = S-(2E,6E)-farnesyl-L-cysteinyl-[protein] + diphosphate</text>
        <dbReference type="Rhea" id="RHEA:13345"/>
        <dbReference type="Rhea" id="RHEA-COMP:10131"/>
        <dbReference type="Rhea" id="RHEA-COMP:11535"/>
        <dbReference type="ChEBI" id="CHEBI:29950"/>
        <dbReference type="ChEBI" id="CHEBI:33019"/>
        <dbReference type="ChEBI" id="CHEBI:86019"/>
        <dbReference type="ChEBI" id="CHEBI:175763"/>
    </reaction>
</comment>
<dbReference type="AlphaFoldDB" id="A0A316UNJ4"/>
<sequence length="545" mass="59092">MATSTDPFHTLLSLPHRPLNDEANPTPTSVEESYVESDIHDVLRPYTTVSPDVSPGPILRRKAHLAFIGKLLAKPLPAAYVAFDSTRPWLLYWSLHTYTLLGHPVDEKLKMRAVSTLLSCQDVDKGGFGGSPGHIGHLMATYAAINALCIVGGPGAVPSRQECEQVSAGKTTLAKLGKAGWDGIDRKKLYAWMMRLKQPDGSFTVHEGGEVDVRASYCVWCIATLTGTGTRELFEGMSDFLASCQSYEGGLSSTSFPTYNPNLQLDNSSPRPALGEAHGGYAFCAAAAYLGLSLLEDPLHSSASSSSTAPERRQRLDVRKLTRWTLGLQCPFPSQGGGYKGRINKLVDGCYSWFSGAGMWGVVESLQQVEKETTTSHKNASPSAAPLTIPELWDRPALQAYILCVAQSIPSDCSTPAEAAASTAEGGLRDKPGKKADAYHTCYNLAGLSAAQHVVRPCRETREFCYKSWKGAEEKEENEELRRRVFSSMLGFNLAPGREKIVLGHHDGSGKGDGARNEVLPTHPVLNVGFVQVRGMMLWAYGQEA</sequence>
<name>A0A316UNJ4_9BASI</name>
<evidence type="ECO:0000256" key="3">
    <source>
        <dbReference type="ARBA" id="ARBA00015798"/>
    </source>
</evidence>
<dbReference type="InterPro" id="IPR026872">
    <property type="entry name" value="FTB"/>
</dbReference>
<keyword evidence="5 9" id="KW-0808">Transferase</keyword>
<keyword evidence="13" id="KW-1185">Reference proteome</keyword>
<comment type="function">
    <text evidence="9">Catalyzes the transfer of a farnesyl moiety from farnesyl diphosphate to a cysteine at the fourth position from the C-terminus of several proteins. The beta subunit is responsible for peptide-binding.</text>
</comment>
<feature type="region of interest" description="Disordered" evidence="10">
    <location>
        <begin position="1"/>
        <end position="29"/>
    </location>
</feature>
<comment type="similarity">
    <text evidence="1 9">Belongs to the protein prenyltransferase subunit beta family.</text>
</comment>
<dbReference type="EC" id="2.5.1.58" evidence="2 9"/>
<keyword evidence="4 9" id="KW-0637">Prenyltransferase</keyword>
<dbReference type="OrthoDB" id="10261146at2759"/>
<evidence type="ECO:0000256" key="10">
    <source>
        <dbReference type="SAM" id="MobiDB-lite"/>
    </source>
</evidence>
<evidence type="ECO:0000256" key="6">
    <source>
        <dbReference type="ARBA" id="ARBA00022723"/>
    </source>
</evidence>
<dbReference type="GeneID" id="37030158"/>
<dbReference type="InterPro" id="IPR001330">
    <property type="entry name" value="Prenyltrans"/>
</dbReference>
<keyword evidence="8 9" id="KW-0862">Zinc</keyword>
<feature type="domain" description="Prenyltransferase alpha-alpha toroid" evidence="11">
    <location>
        <begin position="59"/>
        <end position="528"/>
    </location>
</feature>
<gene>
    <name evidence="12" type="ORF">BDZ90DRAFT_261082</name>
</gene>
<dbReference type="InterPro" id="IPR045089">
    <property type="entry name" value="PGGT1B-like"/>
</dbReference>
<protein>
    <recommendedName>
        <fullName evidence="3 9">Protein farnesyltransferase subunit beta</fullName>
        <shortName evidence="9">FTase-beta</shortName>
        <ecNumber evidence="2 9">2.5.1.58</ecNumber>
    </recommendedName>
</protein>
<organism evidence="12 13">
    <name type="scientific">Jaminaea rosea</name>
    <dbReference type="NCBI Taxonomy" id="1569628"/>
    <lineage>
        <taxon>Eukaryota</taxon>
        <taxon>Fungi</taxon>
        <taxon>Dikarya</taxon>
        <taxon>Basidiomycota</taxon>
        <taxon>Ustilaginomycotina</taxon>
        <taxon>Exobasidiomycetes</taxon>
        <taxon>Microstromatales</taxon>
        <taxon>Microstromatales incertae sedis</taxon>
        <taxon>Jaminaea</taxon>
    </lineage>
</organism>
<dbReference type="PANTHER" id="PTHR11774">
    <property type="entry name" value="GERANYLGERANYL TRANSFERASE TYPE BETA SUBUNIT"/>
    <property type="match status" value="1"/>
</dbReference>